<proteinExistence type="predicted"/>
<organism evidence="1 2">
    <name type="scientific">Snodgrassella communis</name>
    <dbReference type="NCBI Taxonomy" id="2946699"/>
    <lineage>
        <taxon>Bacteria</taxon>
        <taxon>Pseudomonadati</taxon>
        <taxon>Pseudomonadota</taxon>
        <taxon>Betaproteobacteria</taxon>
        <taxon>Neisseriales</taxon>
        <taxon>Neisseriaceae</taxon>
        <taxon>Snodgrassella</taxon>
    </lineage>
</organism>
<reference evidence="1 2" key="1">
    <citation type="submission" date="2014-03" db="EMBL/GenBank/DDBJ databases">
        <title>The genomes of two eusocial bee gut symbionts.</title>
        <authorList>
            <person name="Kwong W.K."/>
            <person name="Engel P."/>
            <person name="Koch H."/>
            <person name="Moran N.A."/>
        </authorList>
    </citation>
    <scope>NUCLEOTIDE SEQUENCE [LARGE SCALE GENOMIC DNA]</scope>
    <source>
        <strain evidence="2">wkB29</strain>
    </source>
</reference>
<dbReference type="EMBL" id="JFZV01000001">
    <property type="protein sequence ID" value="KDN15585.1"/>
    <property type="molecule type" value="Genomic_DNA"/>
</dbReference>
<gene>
    <name evidence="1" type="ORF">SALWKB29_0004</name>
</gene>
<dbReference type="Proteomes" id="UP000027170">
    <property type="component" value="Unassembled WGS sequence"/>
</dbReference>
<protein>
    <submittedName>
        <fullName evidence="1">Uncharacterized protein</fullName>
    </submittedName>
</protein>
<evidence type="ECO:0000313" key="1">
    <source>
        <dbReference type="EMBL" id="KDN15585.1"/>
    </source>
</evidence>
<dbReference type="AlphaFoldDB" id="A0A836MSD4"/>
<accession>A0A836MSD4</accession>
<sequence length="39" mass="4497">MEAINFTPKELRKTMWAAAMILLLLVLAWRLPEIISAIK</sequence>
<name>A0A836MSD4_9NEIS</name>
<evidence type="ECO:0000313" key="2">
    <source>
        <dbReference type="Proteomes" id="UP000027170"/>
    </source>
</evidence>
<comment type="caution">
    <text evidence="1">The sequence shown here is derived from an EMBL/GenBank/DDBJ whole genome shotgun (WGS) entry which is preliminary data.</text>
</comment>
<keyword evidence="2" id="KW-1185">Reference proteome</keyword>